<keyword evidence="3" id="KW-1185">Reference proteome</keyword>
<gene>
    <name evidence="2" type="ORF">F511_27613</name>
</gene>
<feature type="region of interest" description="Disordered" evidence="1">
    <location>
        <begin position="39"/>
        <end position="72"/>
    </location>
</feature>
<keyword evidence="2" id="KW-0489">Methyltransferase</keyword>
<dbReference type="AlphaFoldDB" id="A0A2Z7AKP6"/>
<dbReference type="GO" id="GO:0008168">
    <property type="term" value="F:methyltransferase activity"/>
    <property type="evidence" value="ECO:0007669"/>
    <property type="project" value="UniProtKB-KW"/>
</dbReference>
<organism evidence="2 3">
    <name type="scientific">Dorcoceras hygrometricum</name>
    <dbReference type="NCBI Taxonomy" id="472368"/>
    <lineage>
        <taxon>Eukaryota</taxon>
        <taxon>Viridiplantae</taxon>
        <taxon>Streptophyta</taxon>
        <taxon>Embryophyta</taxon>
        <taxon>Tracheophyta</taxon>
        <taxon>Spermatophyta</taxon>
        <taxon>Magnoliopsida</taxon>
        <taxon>eudicotyledons</taxon>
        <taxon>Gunneridae</taxon>
        <taxon>Pentapetalae</taxon>
        <taxon>asterids</taxon>
        <taxon>lamiids</taxon>
        <taxon>Lamiales</taxon>
        <taxon>Gesneriaceae</taxon>
        <taxon>Didymocarpoideae</taxon>
        <taxon>Trichosporeae</taxon>
        <taxon>Loxocarpinae</taxon>
        <taxon>Dorcoceras</taxon>
    </lineage>
</organism>
<evidence type="ECO:0000313" key="3">
    <source>
        <dbReference type="Proteomes" id="UP000250235"/>
    </source>
</evidence>
<accession>A0A2Z7AKP6</accession>
<reference evidence="2 3" key="1">
    <citation type="journal article" date="2015" name="Proc. Natl. Acad. Sci. U.S.A.">
        <title>The resurrection genome of Boea hygrometrica: A blueprint for survival of dehydration.</title>
        <authorList>
            <person name="Xiao L."/>
            <person name="Yang G."/>
            <person name="Zhang L."/>
            <person name="Yang X."/>
            <person name="Zhao S."/>
            <person name="Ji Z."/>
            <person name="Zhou Q."/>
            <person name="Hu M."/>
            <person name="Wang Y."/>
            <person name="Chen M."/>
            <person name="Xu Y."/>
            <person name="Jin H."/>
            <person name="Xiao X."/>
            <person name="Hu G."/>
            <person name="Bao F."/>
            <person name="Hu Y."/>
            <person name="Wan P."/>
            <person name="Li L."/>
            <person name="Deng X."/>
            <person name="Kuang T."/>
            <person name="Xiang C."/>
            <person name="Zhu J.K."/>
            <person name="Oliver M.J."/>
            <person name="He Y."/>
        </authorList>
    </citation>
    <scope>NUCLEOTIDE SEQUENCE [LARGE SCALE GENOMIC DNA]</scope>
    <source>
        <strain evidence="3">cv. XS01</strain>
    </source>
</reference>
<proteinExistence type="predicted"/>
<name>A0A2Z7AKP6_9LAMI</name>
<dbReference type="GO" id="GO:0032259">
    <property type="term" value="P:methylation"/>
    <property type="evidence" value="ECO:0007669"/>
    <property type="project" value="UniProtKB-KW"/>
</dbReference>
<keyword evidence="2" id="KW-0808">Transferase</keyword>
<dbReference type="Proteomes" id="UP000250235">
    <property type="component" value="Unassembled WGS sequence"/>
</dbReference>
<dbReference type="EMBL" id="KV014384">
    <property type="protein sequence ID" value="KZV22371.1"/>
    <property type="molecule type" value="Genomic_DNA"/>
</dbReference>
<evidence type="ECO:0000313" key="2">
    <source>
        <dbReference type="EMBL" id="KZV22371.1"/>
    </source>
</evidence>
<evidence type="ECO:0000256" key="1">
    <source>
        <dbReference type="SAM" id="MobiDB-lite"/>
    </source>
</evidence>
<sequence length="86" mass="9912">MNRISRLNVTTSTDCQASKFYELRIRFIVPKEVRRLSRPSQGSVVFRQDDSAGHHIKNNVGPFRRDDSAGRSQRVRTDFKHLAALI</sequence>
<protein>
    <submittedName>
        <fullName evidence="2">(RS)-norcoclaurine 6-O-methyltransferase-like</fullName>
    </submittedName>
</protein>
<feature type="compositionally biased region" description="Basic and acidic residues" evidence="1">
    <location>
        <begin position="63"/>
        <end position="72"/>
    </location>
</feature>